<dbReference type="InterPro" id="IPR006680">
    <property type="entry name" value="Amidohydro-rel"/>
</dbReference>
<dbReference type="AlphaFoldDB" id="A0A0J9BJV2"/>
<dbReference type="PANTHER" id="PTHR42717">
    <property type="entry name" value="DIHYDROOROTASE-RELATED"/>
    <property type="match status" value="1"/>
</dbReference>
<dbReference type="RefSeq" id="WP_007861643.1">
    <property type="nucleotide sequence ID" value="NZ_KQ235875.1"/>
</dbReference>
<dbReference type="PANTHER" id="PTHR42717:SF1">
    <property type="entry name" value="IMIDAZOLONEPROPIONASE AND RELATED AMIDOHYDROLASES"/>
    <property type="match status" value="1"/>
</dbReference>
<dbReference type="GeneID" id="93163737"/>
<evidence type="ECO:0000313" key="3">
    <source>
        <dbReference type="Proteomes" id="UP000037392"/>
    </source>
</evidence>
<evidence type="ECO:0000259" key="1">
    <source>
        <dbReference type="Pfam" id="PF01979"/>
    </source>
</evidence>
<organism evidence="2 3">
    <name type="scientific">[Clostridium] citroniae WAL-19142</name>
    <dbReference type="NCBI Taxonomy" id="742734"/>
    <lineage>
        <taxon>Bacteria</taxon>
        <taxon>Bacillati</taxon>
        <taxon>Bacillota</taxon>
        <taxon>Clostridia</taxon>
        <taxon>Lachnospirales</taxon>
        <taxon>Lachnospiraceae</taxon>
        <taxon>Enterocloster</taxon>
    </lineage>
</organism>
<dbReference type="InterPro" id="IPR032466">
    <property type="entry name" value="Metal_Hydrolase"/>
</dbReference>
<protein>
    <recommendedName>
        <fullName evidence="1">Amidohydrolase-related domain-containing protein</fullName>
    </recommendedName>
</protein>
<dbReference type="InterPro" id="IPR011059">
    <property type="entry name" value="Metal-dep_hydrolase_composite"/>
</dbReference>
<dbReference type="SUPFAM" id="SSF51556">
    <property type="entry name" value="Metallo-dependent hydrolases"/>
    <property type="match status" value="1"/>
</dbReference>
<gene>
    <name evidence="2" type="ORF">HMPREF9470_00258</name>
</gene>
<name>A0A0J9BJV2_9FIRM</name>
<dbReference type="EMBL" id="ADLK01000045">
    <property type="protein sequence ID" value="KMW13337.1"/>
    <property type="molecule type" value="Genomic_DNA"/>
</dbReference>
<accession>A0A0J9BJV2</accession>
<dbReference type="GO" id="GO:0016810">
    <property type="term" value="F:hydrolase activity, acting on carbon-nitrogen (but not peptide) bonds"/>
    <property type="evidence" value="ECO:0007669"/>
    <property type="project" value="InterPro"/>
</dbReference>
<comment type="caution">
    <text evidence="2">The sequence shown here is derived from an EMBL/GenBank/DDBJ whole genome shotgun (WGS) entry which is preliminary data.</text>
</comment>
<evidence type="ECO:0000313" key="2">
    <source>
        <dbReference type="EMBL" id="KMW13337.1"/>
    </source>
</evidence>
<dbReference type="InterPro" id="IPR020043">
    <property type="entry name" value="Deacetylase_Atu3266-like"/>
</dbReference>
<feature type="domain" description="Amidohydrolase-related" evidence="1">
    <location>
        <begin position="52"/>
        <end position="354"/>
    </location>
</feature>
<dbReference type="Gene3D" id="3.20.20.140">
    <property type="entry name" value="Metal-dependent hydrolases"/>
    <property type="match status" value="1"/>
</dbReference>
<dbReference type="SUPFAM" id="SSF51338">
    <property type="entry name" value="Composite domain of metallo-dependent hydrolases"/>
    <property type="match status" value="1"/>
</dbReference>
<dbReference type="Gene3D" id="2.30.40.10">
    <property type="entry name" value="Urease, subunit C, domain 1"/>
    <property type="match status" value="1"/>
</dbReference>
<dbReference type="PATRIC" id="fig|742734.4.peg.279"/>
<sequence>MKADFIIRGGRVMDPVTATDQIRDVVVSNTRIIDPQGEMVECDHVIDASGCIVAPGLIDFHTHIFYEGSGTCLRPDFMISQGTTAAVDAGTAGTVTYEAFYKSVIAQSTVRIKSFLTTFSGGQLDFKLCEDFDPCLINLPRMERVIDKYRDNILGLKIRLSKGVVPDDKGLEYLKRIVDLAEELDNKLGTSLRVCVHTTNAPITAGELAQCLRPGDIFCHCYQGAGNTIVTEDGGISPLVLEARKRGVIFDAANGRGNFGVDTARRALAAGFLPDIISSDLTLDKFNIPPYAKNLLFVMAKYRTLGMELMDILRAVTAVPARIMGMEGKIGTLKPGADADIVILKQKDLSFTQKDFRDEELTSHELLVPQMTMCAGEINFCQSDFFL</sequence>
<dbReference type="OrthoDB" id="9802793at2"/>
<reference evidence="2 3" key="1">
    <citation type="submission" date="2011-04" db="EMBL/GenBank/DDBJ databases">
        <title>The Genome Sequence of Clostridium citroniae WAL-19142.</title>
        <authorList>
            <consortium name="The Broad Institute Genome Sequencing Platform"/>
            <person name="Earl A."/>
            <person name="Ward D."/>
            <person name="Feldgarden M."/>
            <person name="Gevers D."/>
            <person name="Warren Y.A."/>
            <person name="Tyrrell K.L."/>
            <person name="Citron D.M."/>
            <person name="Goldstein E.J."/>
            <person name="Daigneault M."/>
            <person name="Allen-Vercoe E."/>
            <person name="Young S.K."/>
            <person name="Zeng Q."/>
            <person name="Gargeya S."/>
            <person name="Fitzgerald M."/>
            <person name="Haas B."/>
            <person name="Abouelleil A."/>
            <person name="Alvarado L."/>
            <person name="Arachchi H.M."/>
            <person name="Berlin A."/>
            <person name="Brown A."/>
            <person name="Chapman S.B."/>
            <person name="Chen Z."/>
            <person name="Dunbar C."/>
            <person name="Freedman E."/>
            <person name="Gearin G."/>
            <person name="Gellesch M."/>
            <person name="Goldberg J."/>
            <person name="Griggs A."/>
            <person name="Gujja S."/>
            <person name="Heilman E.R."/>
            <person name="Heiman D."/>
            <person name="Howarth C."/>
            <person name="Larson L."/>
            <person name="Lui A."/>
            <person name="MacDonald P.J."/>
            <person name="Mehta T."/>
            <person name="Montmayeur A."/>
            <person name="Murphy C."/>
            <person name="Neiman D."/>
            <person name="Pearson M."/>
            <person name="Priest M."/>
            <person name="Roberts A."/>
            <person name="Saif S."/>
            <person name="Shea T."/>
            <person name="Shenoy N."/>
            <person name="Sisk P."/>
            <person name="Stolte C."/>
            <person name="Sykes S."/>
            <person name="White J."/>
            <person name="Yandava C."/>
            <person name="Wortman J."/>
            <person name="Nusbaum C."/>
            <person name="Birren B."/>
        </authorList>
    </citation>
    <scope>NUCLEOTIDE SEQUENCE [LARGE SCALE GENOMIC DNA]</scope>
    <source>
        <strain evidence="2 3">WAL-19142</strain>
    </source>
</reference>
<dbReference type="Pfam" id="PF01979">
    <property type="entry name" value="Amidohydro_1"/>
    <property type="match status" value="1"/>
</dbReference>
<dbReference type="GO" id="GO:0019213">
    <property type="term" value="F:deacetylase activity"/>
    <property type="evidence" value="ECO:0007669"/>
    <property type="project" value="InterPro"/>
</dbReference>
<dbReference type="Proteomes" id="UP000037392">
    <property type="component" value="Unassembled WGS sequence"/>
</dbReference>
<proteinExistence type="predicted"/>